<dbReference type="EMBL" id="HF935496">
    <property type="protein sequence ID" value="CCX09757.1"/>
    <property type="molecule type" value="Genomic_DNA"/>
</dbReference>
<dbReference type="AlphaFoldDB" id="U4L1K9"/>
<protein>
    <submittedName>
        <fullName evidence="1">Uncharacterized protein</fullName>
    </submittedName>
</protein>
<dbReference type="InterPro" id="IPR021842">
    <property type="entry name" value="DUF3435"/>
</dbReference>
<accession>U4L1K9</accession>
<evidence type="ECO:0000313" key="2">
    <source>
        <dbReference type="Proteomes" id="UP000018144"/>
    </source>
</evidence>
<reference evidence="1 2" key="1">
    <citation type="journal article" date="2013" name="PLoS Genet.">
        <title>The genome and development-dependent transcriptomes of Pyronema confluens: a window into fungal evolution.</title>
        <authorList>
            <person name="Traeger S."/>
            <person name="Altegoer F."/>
            <person name="Freitag M."/>
            <person name="Gabaldon T."/>
            <person name="Kempken F."/>
            <person name="Kumar A."/>
            <person name="Marcet-Houben M."/>
            <person name="Poggeler S."/>
            <person name="Stajich J.E."/>
            <person name="Nowrousian M."/>
        </authorList>
    </citation>
    <scope>NUCLEOTIDE SEQUENCE [LARGE SCALE GENOMIC DNA]</scope>
    <source>
        <strain evidence="2">CBS 100304</strain>
        <tissue evidence="1">Vegetative mycelium</tissue>
    </source>
</reference>
<dbReference type="Proteomes" id="UP000018144">
    <property type="component" value="Unassembled WGS sequence"/>
</dbReference>
<evidence type="ECO:0000313" key="1">
    <source>
        <dbReference type="EMBL" id="CCX09757.1"/>
    </source>
</evidence>
<name>U4L1K9_PYROM</name>
<gene>
    <name evidence="1" type="ORF">PCON_09350</name>
</gene>
<sequence>MSAKRDPRAPTTLPPEIKKELETEQDPILVEMKKERLDLKEALRKEFTFIKDAPDELRKRNDRITSQIAARKKKLAAKALDNFCREWFDAVDHTEIQQ</sequence>
<keyword evidence="2" id="KW-1185">Reference proteome</keyword>
<dbReference type="Pfam" id="PF11917">
    <property type="entry name" value="DUF3435"/>
    <property type="match status" value="1"/>
</dbReference>
<proteinExistence type="predicted"/>
<organism evidence="1 2">
    <name type="scientific">Pyronema omphalodes (strain CBS 100304)</name>
    <name type="common">Pyronema confluens</name>
    <dbReference type="NCBI Taxonomy" id="1076935"/>
    <lineage>
        <taxon>Eukaryota</taxon>
        <taxon>Fungi</taxon>
        <taxon>Dikarya</taxon>
        <taxon>Ascomycota</taxon>
        <taxon>Pezizomycotina</taxon>
        <taxon>Pezizomycetes</taxon>
        <taxon>Pezizales</taxon>
        <taxon>Pyronemataceae</taxon>
        <taxon>Pyronema</taxon>
    </lineage>
</organism>